<feature type="compositionally biased region" description="Acidic residues" evidence="1">
    <location>
        <begin position="20"/>
        <end position="30"/>
    </location>
</feature>
<evidence type="ECO:0000313" key="3">
    <source>
        <dbReference type="Proteomes" id="UP000228934"/>
    </source>
</evidence>
<feature type="compositionally biased region" description="Basic and acidic residues" evidence="1">
    <location>
        <begin position="129"/>
        <end position="146"/>
    </location>
</feature>
<dbReference type="PANTHER" id="PTHR22684:SF0">
    <property type="entry name" value="RIBOSOME QUALITY CONTROL COMPLEX SUBUNIT TCF25"/>
    <property type="match status" value="1"/>
</dbReference>
<feature type="compositionally biased region" description="Basic residues" evidence="1">
    <location>
        <begin position="106"/>
        <end position="118"/>
    </location>
</feature>
<feature type="compositionally biased region" description="Acidic residues" evidence="1">
    <location>
        <begin position="81"/>
        <end position="91"/>
    </location>
</feature>
<dbReference type="Proteomes" id="UP000228934">
    <property type="component" value="Unassembled WGS sequence"/>
</dbReference>
<proteinExistence type="predicted"/>
<organism evidence="2 3">
    <name type="scientific">Aquarana catesbeiana</name>
    <name type="common">American bullfrog</name>
    <name type="synonym">Rana catesbeiana</name>
    <dbReference type="NCBI Taxonomy" id="8400"/>
    <lineage>
        <taxon>Eukaryota</taxon>
        <taxon>Metazoa</taxon>
        <taxon>Chordata</taxon>
        <taxon>Craniata</taxon>
        <taxon>Vertebrata</taxon>
        <taxon>Euteleostomi</taxon>
        <taxon>Amphibia</taxon>
        <taxon>Batrachia</taxon>
        <taxon>Anura</taxon>
        <taxon>Neobatrachia</taxon>
        <taxon>Ranoidea</taxon>
        <taxon>Ranidae</taxon>
        <taxon>Aquarana</taxon>
    </lineage>
</organism>
<dbReference type="AlphaFoldDB" id="A0A2G9R5N0"/>
<dbReference type="EMBL" id="KV963052">
    <property type="protein sequence ID" value="PIO23152.1"/>
    <property type="molecule type" value="Genomic_DNA"/>
</dbReference>
<sequence>MSRRALRRLRGDQRGQEEPGGPEEEEEEILPAEPRNRKNRGNRKLLEERGVSNPFQLITDPDEDHRSELDSAPSAPSRLADEEEVDGEEAQENGRSLSSQAATLNKTKKKKKKRKAKKTPTDNQLDGSTESKDDLGDIDSILERIESSNGVTFQGQSTGNTDSRPLLYVEHR</sequence>
<evidence type="ECO:0000256" key="1">
    <source>
        <dbReference type="SAM" id="MobiDB-lite"/>
    </source>
</evidence>
<feature type="region of interest" description="Disordered" evidence="1">
    <location>
        <begin position="1"/>
        <end position="172"/>
    </location>
</feature>
<keyword evidence="3" id="KW-1185">Reference proteome</keyword>
<feature type="compositionally biased region" description="Polar residues" evidence="1">
    <location>
        <begin position="93"/>
        <end position="105"/>
    </location>
</feature>
<name>A0A2G9R5N0_AQUCT</name>
<reference evidence="3" key="1">
    <citation type="journal article" date="2017" name="Nat. Commun.">
        <title>The North American bullfrog draft genome provides insight into hormonal regulation of long noncoding RNA.</title>
        <authorList>
            <person name="Hammond S.A."/>
            <person name="Warren R.L."/>
            <person name="Vandervalk B.P."/>
            <person name="Kucuk E."/>
            <person name="Khan H."/>
            <person name="Gibb E.A."/>
            <person name="Pandoh P."/>
            <person name="Kirk H."/>
            <person name="Zhao Y."/>
            <person name="Jones M."/>
            <person name="Mungall A.J."/>
            <person name="Coope R."/>
            <person name="Pleasance S."/>
            <person name="Moore R.A."/>
            <person name="Holt R.A."/>
            <person name="Round J.M."/>
            <person name="Ohora S."/>
            <person name="Walle B.V."/>
            <person name="Veldhoen N."/>
            <person name="Helbing C.C."/>
            <person name="Birol I."/>
        </authorList>
    </citation>
    <scope>NUCLEOTIDE SEQUENCE [LARGE SCALE GENOMIC DNA]</scope>
</reference>
<dbReference type="GO" id="GO:1990112">
    <property type="term" value="C:RQC complex"/>
    <property type="evidence" value="ECO:0007669"/>
    <property type="project" value="TreeGrafter"/>
</dbReference>
<dbReference type="PANTHER" id="PTHR22684">
    <property type="entry name" value="NULP1-RELATED"/>
    <property type="match status" value="1"/>
</dbReference>
<dbReference type="OrthoDB" id="205993at2759"/>
<dbReference type="InterPro" id="IPR006994">
    <property type="entry name" value="TCF25/Rqc1"/>
</dbReference>
<protein>
    <submittedName>
        <fullName evidence="2">Uncharacterized protein</fullName>
    </submittedName>
</protein>
<evidence type="ECO:0000313" key="2">
    <source>
        <dbReference type="EMBL" id="PIO23152.1"/>
    </source>
</evidence>
<feature type="compositionally biased region" description="Polar residues" evidence="1">
    <location>
        <begin position="147"/>
        <end position="163"/>
    </location>
</feature>
<gene>
    <name evidence="2" type="ORF">AB205_0159300</name>
</gene>
<accession>A0A2G9R5N0</accession>